<feature type="domain" description="Phosphatidic acid phosphatase type 2/haloperoxidase" evidence="1">
    <location>
        <begin position="57"/>
        <end position="157"/>
    </location>
</feature>
<evidence type="ECO:0000259" key="1">
    <source>
        <dbReference type="SMART" id="SM00014"/>
    </source>
</evidence>
<evidence type="ECO:0000313" key="3">
    <source>
        <dbReference type="Proteomes" id="UP001144205"/>
    </source>
</evidence>
<evidence type="ECO:0000313" key="2">
    <source>
        <dbReference type="EMBL" id="GKY86592.1"/>
    </source>
</evidence>
<accession>A0ABQ5LNK9</accession>
<dbReference type="Proteomes" id="UP001144205">
    <property type="component" value="Unassembled WGS sequence"/>
</dbReference>
<sequence length="169" mass="18015">MRETLMNWRNQVILVVLAGVLALTPPIPERWGDTLRFALPTLGFGCAVLTGNGIEYLGRLALLNAAIYAPKTALADTPINIRPNGETRGFPSGHSAAAAFGASAIVAECARSSPVTATAVILAAGFTGASRVDADKHNPWQVLAGWTLGVLVERGFRRRIGAWLRRKRG</sequence>
<dbReference type="InterPro" id="IPR036938">
    <property type="entry name" value="PAP2/HPO_sf"/>
</dbReference>
<dbReference type="SMART" id="SM00014">
    <property type="entry name" value="acidPPc"/>
    <property type="match status" value="1"/>
</dbReference>
<dbReference type="Pfam" id="PF01569">
    <property type="entry name" value="PAP2"/>
    <property type="match status" value="1"/>
</dbReference>
<dbReference type="SUPFAM" id="SSF48317">
    <property type="entry name" value="Acid phosphatase/Vanadium-dependent haloperoxidase"/>
    <property type="match status" value="1"/>
</dbReference>
<gene>
    <name evidence="2" type="ORF">STA1M1_04610</name>
</gene>
<name>A0ABQ5LNK9_9RHOB</name>
<comment type="caution">
    <text evidence="2">The sequence shown here is derived from an EMBL/GenBank/DDBJ whole genome shotgun (WGS) entry which is preliminary data.</text>
</comment>
<keyword evidence="3" id="KW-1185">Reference proteome</keyword>
<dbReference type="EMBL" id="BROH01000001">
    <property type="protein sequence ID" value="GKY86592.1"/>
    <property type="molecule type" value="Genomic_DNA"/>
</dbReference>
<reference evidence="2" key="1">
    <citation type="journal article" date="2023" name="Int. J. Syst. Evol. Microbiol.">
        <title>Sinisalibacter aestuarii sp. nov., isolated from estuarine sediment of the Arakawa River.</title>
        <authorList>
            <person name="Arafat S.T."/>
            <person name="Hirano S."/>
            <person name="Sato A."/>
            <person name="Takeuchi K."/>
            <person name="Yasuda T."/>
            <person name="Terahara T."/>
            <person name="Hamada M."/>
            <person name="Kobayashi T."/>
        </authorList>
    </citation>
    <scope>NUCLEOTIDE SEQUENCE</scope>
    <source>
        <strain evidence="2">B-399</strain>
    </source>
</reference>
<protein>
    <recommendedName>
        <fullName evidence="1">Phosphatidic acid phosphatase type 2/haloperoxidase domain-containing protein</fullName>
    </recommendedName>
</protein>
<organism evidence="2 3">
    <name type="scientific">Sinisalibacter aestuarii</name>
    <dbReference type="NCBI Taxonomy" id="2949426"/>
    <lineage>
        <taxon>Bacteria</taxon>
        <taxon>Pseudomonadati</taxon>
        <taxon>Pseudomonadota</taxon>
        <taxon>Alphaproteobacteria</taxon>
        <taxon>Rhodobacterales</taxon>
        <taxon>Roseobacteraceae</taxon>
        <taxon>Sinisalibacter</taxon>
    </lineage>
</organism>
<dbReference type="InterPro" id="IPR000326">
    <property type="entry name" value="PAP2/HPO"/>
</dbReference>
<proteinExistence type="predicted"/>
<dbReference type="Gene3D" id="1.20.144.10">
    <property type="entry name" value="Phosphatidic acid phosphatase type 2/haloperoxidase"/>
    <property type="match status" value="1"/>
</dbReference>